<evidence type="ECO:0000256" key="2">
    <source>
        <dbReference type="ARBA" id="ARBA00022771"/>
    </source>
</evidence>
<dbReference type="InterPro" id="IPR001214">
    <property type="entry name" value="SET_dom"/>
</dbReference>
<feature type="compositionally biased region" description="Basic and acidic residues" evidence="6">
    <location>
        <begin position="195"/>
        <end position="208"/>
    </location>
</feature>
<dbReference type="Pfam" id="PF00856">
    <property type="entry name" value="SET"/>
    <property type="match status" value="1"/>
</dbReference>
<evidence type="ECO:0000256" key="4">
    <source>
        <dbReference type="ARBA" id="ARBA00022853"/>
    </source>
</evidence>
<feature type="domain" description="PHD-type" evidence="7">
    <location>
        <begin position="326"/>
        <end position="375"/>
    </location>
</feature>
<feature type="region of interest" description="Disordered" evidence="6">
    <location>
        <begin position="787"/>
        <end position="809"/>
    </location>
</feature>
<dbReference type="PANTHER" id="PTHR46462">
    <property type="entry name" value="UPSET, ISOFORM A"/>
    <property type="match status" value="1"/>
</dbReference>
<feature type="compositionally biased region" description="Low complexity" evidence="6">
    <location>
        <begin position="406"/>
        <end position="420"/>
    </location>
</feature>
<dbReference type="SUPFAM" id="SSF57903">
    <property type="entry name" value="FYVE/PHD zinc finger"/>
    <property type="match status" value="1"/>
</dbReference>
<feature type="compositionally biased region" description="Polar residues" evidence="6">
    <location>
        <begin position="831"/>
        <end position="840"/>
    </location>
</feature>
<dbReference type="InterPro" id="IPR001965">
    <property type="entry name" value="Znf_PHD"/>
</dbReference>
<feature type="compositionally biased region" description="Basic and acidic residues" evidence="6">
    <location>
        <begin position="421"/>
        <end position="437"/>
    </location>
</feature>
<feature type="region of interest" description="Disordered" evidence="6">
    <location>
        <begin position="195"/>
        <end position="319"/>
    </location>
</feature>
<evidence type="ECO:0000256" key="3">
    <source>
        <dbReference type="ARBA" id="ARBA00022833"/>
    </source>
</evidence>
<comment type="caution">
    <text evidence="9">The sequence shown here is derived from an EMBL/GenBank/DDBJ whole genome shotgun (WGS) entry which is preliminary data.</text>
</comment>
<dbReference type="CDD" id="cd15550">
    <property type="entry name" value="PHD_MLL5"/>
    <property type="match status" value="1"/>
</dbReference>
<dbReference type="PROSITE" id="PS50016">
    <property type="entry name" value="ZF_PHD_2"/>
    <property type="match status" value="1"/>
</dbReference>
<accession>K0KWN8</accession>
<proteinExistence type="predicted"/>
<dbReference type="EMBL" id="CAIF01000200">
    <property type="protein sequence ID" value="CCH45538.1"/>
    <property type="molecule type" value="Genomic_DNA"/>
</dbReference>
<dbReference type="GO" id="GO:0008270">
    <property type="term" value="F:zinc ion binding"/>
    <property type="evidence" value="ECO:0007669"/>
    <property type="project" value="UniProtKB-KW"/>
</dbReference>
<organism evidence="9 10">
    <name type="scientific">Wickerhamomyces ciferrii (strain ATCC 14091 / BCRC 22168 / CBS 111 / JCM 3599 / NBRC 0793 / NRRL Y-1031 F-60-10)</name>
    <name type="common">Yeast</name>
    <name type="synonym">Pichia ciferrii</name>
    <dbReference type="NCBI Taxonomy" id="1206466"/>
    <lineage>
        <taxon>Eukaryota</taxon>
        <taxon>Fungi</taxon>
        <taxon>Dikarya</taxon>
        <taxon>Ascomycota</taxon>
        <taxon>Saccharomycotina</taxon>
        <taxon>Saccharomycetes</taxon>
        <taxon>Phaffomycetales</taxon>
        <taxon>Wickerhamomycetaceae</taxon>
        <taxon>Wickerhamomyces</taxon>
    </lineage>
</organism>
<evidence type="ECO:0000259" key="7">
    <source>
        <dbReference type="PROSITE" id="PS50016"/>
    </source>
</evidence>
<dbReference type="Pfam" id="PF20826">
    <property type="entry name" value="PHD_5"/>
    <property type="match status" value="1"/>
</dbReference>
<dbReference type="Proteomes" id="UP000009328">
    <property type="component" value="Unassembled WGS sequence"/>
</dbReference>
<feature type="region of interest" description="Disordered" evidence="6">
    <location>
        <begin position="382"/>
        <end position="460"/>
    </location>
</feature>
<feature type="region of interest" description="Disordered" evidence="6">
    <location>
        <begin position="745"/>
        <end position="771"/>
    </location>
</feature>
<feature type="compositionally biased region" description="Basic residues" evidence="6">
    <location>
        <begin position="297"/>
        <end position="307"/>
    </location>
</feature>
<evidence type="ECO:0000313" key="9">
    <source>
        <dbReference type="EMBL" id="CCH45538.1"/>
    </source>
</evidence>
<evidence type="ECO:0000256" key="6">
    <source>
        <dbReference type="SAM" id="MobiDB-lite"/>
    </source>
</evidence>
<dbReference type="eggNOG" id="KOG1844">
    <property type="taxonomic scope" value="Eukaryota"/>
</dbReference>
<protein>
    <submittedName>
        <fullName evidence="9">SET domain-containing protein 3</fullName>
    </submittedName>
</protein>
<feature type="domain" description="SET" evidence="8">
    <location>
        <begin position="520"/>
        <end position="649"/>
    </location>
</feature>
<dbReference type="GO" id="GO:0034967">
    <property type="term" value="C:Set3 complex"/>
    <property type="evidence" value="ECO:0007669"/>
    <property type="project" value="TreeGrafter"/>
</dbReference>
<dbReference type="FunCoup" id="K0KWN8">
    <property type="interactions" value="116"/>
</dbReference>
<dbReference type="PROSITE" id="PS01359">
    <property type="entry name" value="ZF_PHD_1"/>
    <property type="match status" value="1"/>
</dbReference>
<dbReference type="GO" id="GO:0006325">
    <property type="term" value="P:chromatin organization"/>
    <property type="evidence" value="ECO:0007669"/>
    <property type="project" value="UniProtKB-KW"/>
</dbReference>
<keyword evidence="10" id="KW-1185">Reference proteome</keyword>
<feature type="compositionally biased region" description="Basic and acidic residues" evidence="6">
    <location>
        <begin position="226"/>
        <end position="254"/>
    </location>
</feature>
<feature type="region of interest" description="Disordered" evidence="6">
    <location>
        <begin position="831"/>
        <end position="862"/>
    </location>
</feature>
<feature type="compositionally biased region" description="Polar residues" evidence="6">
    <location>
        <begin position="745"/>
        <end position="765"/>
    </location>
</feature>
<dbReference type="SMART" id="SM00317">
    <property type="entry name" value="SET"/>
    <property type="match status" value="1"/>
</dbReference>
<dbReference type="STRING" id="1206466.K0KWN8"/>
<sequence>MSENQPVAGAPNPGASNSLLEDASTLLMFHNAAITNESPPLPKQTLPQESKEAPSLPKSSTTSLLPSHTVKPTPIAPNSSRPSSTPNPTAIRSPRINNLASPGPAIAALADSDNEGEPDKSQKAMVAAAALAAAAGVPLPLINHNDQNSLNQQIIEKLKEKGSKSSDEILKNAQKQVSKEQLGALQERAEIIRQELQNDNKVNDEKATTPDQIPLKQDDETSVESDISKHDANETDVESKDNDDTTIIKEHTSTDDTQYNNETEEEQPLPSKEESKPTSKQPESSTEHEADNEPKPKRQRKQAKKKPRTESFSVPKDRIVDPDSGLITCVCSFEDDDGFTIQCDNCYRWQHAVCMGISSMDNVPDDYLCNVCSPRKIDVKKAKALQTQRLNSIRRRKERRSRNSEGDGSNNNNNNNVGGNDPKEGSGQDSSDDKLKNEQSNQSNKPTRPKPKQNAYGKNLEDDDIQVLDVKDAYQTIYFALNDYDYQDESIYNFTDNLKKLDNPLFYQISQKEYESTNFPQLNIKPYSEINNKKFNGLSRLGLFTESTISIGDLIGEYLGEIGNKDKYITDSRNHYRIWGVEKPQVQFIPGFPLVIDARNSGNLTRFIRRSCNANCELQTVIISKEKVKFVLRAIKLIKPGAELTLNWNWDVNHPIKSIEEGRPFDQTSDAVKPSLVLSVESILSFTECGCTQVNECSLSKVKKASAHIYRATRKGNNTSGLKLLQKEAQYSSIQSRLIARETSNMRDSYAQVKSSIPTGSNRQSDPTEEEDIGIRPYIYKYFSKKRRLGDPSNPQTQPQLPPQTQQEKQQFQYLPIPIELITQDVKPNVNNIISPTTINKEPPQPKKKLSFADYVKKKKPT</sequence>
<dbReference type="InterPro" id="IPR013083">
    <property type="entry name" value="Znf_RING/FYVE/PHD"/>
</dbReference>
<reference evidence="9 10" key="1">
    <citation type="journal article" date="2012" name="Eukaryot. Cell">
        <title>Draft genome sequence of Wickerhamomyces ciferrii NRRL Y-1031 F-60-10.</title>
        <authorList>
            <person name="Schneider J."/>
            <person name="Andrea H."/>
            <person name="Blom J."/>
            <person name="Jaenicke S."/>
            <person name="Ruckert C."/>
            <person name="Schorsch C."/>
            <person name="Szczepanowski R."/>
            <person name="Farwick M."/>
            <person name="Goesmann A."/>
            <person name="Puhler A."/>
            <person name="Schaffer S."/>
            <person name="Tauch A."/>
            <person name="Kohler T."/>
            <person name="Brinkrolf K."/>
        </authorList>
    </citation>
    <scope>NUCLEOTIDE SEQUENCE [LARGE SCALE GENOMIC DNA]</scope>
    <source>
        <strain evidence="10">ATCC 14091 / BCRC 22168 / CBS 111 / JCM 3599 / NBRC 0793 / NRRL Y-1031 F-60-10</strain>
    </source>
</reference>
<evidence type="ECO:0000256" key="5">
    <source>
        <dbReference type="PROSITE-ProRule" id="PRU00146"/>
    </source>
</evidence>
<feature type="compositionally biased region" description="Low complexity" evidence="6">
    <location>
        <begin position="77"/>
        <end position="89"/>
    </location>
</feature>
<dbReference type="PANTHER" id="PTHR46462:SF3">
    <property type="entry name" value="UPSET, ISOFORM A"/>
    <property type="match status" value="1"/>
</dbReference>
<keyword evidence="3" id="KW-0862">Zinc</keyword>
<dbReference type="InterPro" id="IPR046341">
    <property type="entry name" value="SET_dom_sf"/>
</dbReference>
<keyword evidence="1" id="KW-0479">Metal-binding</keyword>
<dbReference type="SUPFAM" id="SSF82199">
    <property type="entry name" value="SET domain"/>
    <property type="match status" value="1"/>
</dbReference>
<dbReference type="InterPro" id="IPR019787">
    <property type="entry name" value="Znf_PHD-finger"/>
</dbReference>
<dbReference type="SMART" id="SM00249">
    <property type="entry name" value="PHD"/>
    <property type="match status" value="1"/>
</dbReference>
<gene>
    <name evidence="9" type="ORF">BN7_5120</name>
</gene>
<dbReference type="InParanoid" id="K0KWN8"/>
<feature type="compositionally biased region" description="Basic and acidic residues" evidence="6">
    <location>
        <begin position="285"/>
        <end position="296"/>
    </location>
</feature>
<dbReference type="PROSITE" id="PS50280">
    <property type="entry name" value="SET"/>
    <property type="match status" value="1"/>
</dbReference>
<evidence type="ECO:0000259" key="8">
    <source>
        <dbReference type="PROSITE" id="PS50280"/>
    </source>
</evidence>
<evidence type="ECO:0000256" key="1">
    <source>
        <dbReference type="ARBA" id="ARBA00022723"/>
    </source>
</evidence>
<name>K0KWN8_WICCF</name>
<dbReference type="Gene3D" id="2.170.270.10">
    <property type="entry name" value="SET domain"/>
    <property type="match status" value="1"/>
</dbReference>
<keyword evidence="4" id="KW-0156">Chromatin regulator</keyword>
<dbReference type="InterPro" id="IPR011011">
    <property type="entry name" value="Znf_FYVE_PHD"/>
</dbReference>
<dbReference type="HOGENOM" id="CLU_016512_0_0_1"/>
<dbReference type="InterPro" id="IPR019786">
    <property type="entry name" value="Zinc_finger_PHD-type_CS"/>
</dbReference>
<feature type="compositionally biased region" description="Low complexity" evidence="6">
    <location>
        <begin position="795"/>
        <end position="809"/>
    </location>
</feature>
<keyword evidence="2 5" id="KW-0863">Zinc-finger</keyword>
<feature type="compositionally biased region" description="Low complexity" evidence="6">
    <location>
        <begin position="54"/>
        <end position="69"/>
    </location>
</feature>
<dbReference type="GO" id="GO:0070210">
    <property type="term" value="C:Rpd3L-Expanded complex"/>
    <property type="evidence" value="ECO:0007669"/>
    <property type="project" value="TreeGrafter"/>
</dbReference>
<evidence type="ECO:0000313" key="10">
    <source>
        <dbReference type="Proteomes" id="UP000009328"/>
    </source>
</evidence>
<dbReference type="GO" id="GO:0006355">
    <property type="term" value="P:regulation of DNA-templated transcription"/>
    <property type="evidence" value="ECO:0007669"/>
    <property type="project" value="TreeGrafter"/>
</dbReference>
<feature type="region of interest" description="Disordered" evidence="6">
    <location>
        <begin position="1"/>
        <end position="123"/>
    </location>
</feature>
<dbReference type="Gene3D" id="3.30.40.10">
    <property type="entry name" value="Zinc/RING finger domain, C3HC4 (zinc finger)"/>
    <property type="match status" value="1"/>
</dbReference>
<dbReference type="AlphaFoldDB" id="K0KWN8"/>